<evidence type="ECO:0000313" key="3">
    <source>
        <dbReference type="Proteomes" id="UP000094527"/>
    </source>
</evidence>
<keyword evidence="3" id="KW-1185">Reference proteome</keyword>
<feature type="compositionally biased region" description="Low complexity" evidence="1">
    <location>
        <begin position="234"/>
        <end position="248"/>
    </location>
</feature>
<feature type="compositionally biased region" description="Basic and acidic residues" evidence="1">
    <location>
        <begin position="254"/>
        <end position="263"/>
    </location>
</feature>
<sequence length="398" mass="43902">MNLANDKNPEPSKRKFRNFCITKNDGFVYCNIDPRRRFADPLGIDRIAPPSQSSPDGLSIPGHHYQPSCSASPAFSNVVPSPNTLGPSTSTSSNSGSNFTQTFARDAFSVPTVPTNAFLEPEDDDVVFIMEVPRTLARLNSSDKSSEKLTESVAPLLMFSETSPISGVVAPLSVIKNKRRLVEHGTIESHNGESMPPTPGHKAQKPLDACHADFGAGISSQFSMQQQHQRLIFASSSSSSAHNANESEMPTSRSIDERPRRELSITNPVLAKCPEETENSNQAGHLKQVETKETNGENTSNNDDESKPLELSPYITPEEAAERLRVLGRVKTQEEIWVFAAVISARINHERKVAALKEQGSSDQIVQERPQYFQMTKNHPASKNVEREGFEWISDDDD</sequence>
<feature type="region of interest" description="Disordered" evidence="1">
    <location>
        <begin position="377"/>
        <end position="398"/>
    </location>
</feature>
<gene>
    <name evidence="2" type="ORF">Ocin01_09626</name>
</gene>
<evidence type="ECO:0000313" key="2">
    <source>
        <dbReference type="EMBL" id="ODM97054.1"/>
    </source>
</evidence>
<feature type="region of interest" description="Disordered" evidence="1">
    <location>
        <begin position="43"/>
        <end position="63"/>
    </location>
</feature>
<organism evidence="2 3">
    <name type="scientific">Orchesella cincta</name>
    <name type="common">Springtail</name>
    <name type="synonym">Podura cincta</name>
    <dbReference type="NCBI Taxonomy" id="48709"/>
    <lineage>
        <taxon>Eukaryota</taxon>
        <taxon>Metazoa</taxon>
        <taxon>Ecdysozoa</taxon>
        <taxon>Arthropoda</taxon>
        <taxon>Hexapoda</taxon>
        <taxon>Collembola</taxon>
        <taxon>Entomobryomorpha</taxon>
        <taxon>Entomobryoidea</taxon>
        <taxon>Orchesellidae</taxon>
        <taxon>Orchesellinae</taxon>
        <taxon>Orchesella</taxon>
    </lineage>
</organism>
<accession>A0A1D2MW69</accession>
<dbReference type="EMBL" id="LJIJ01000476">
    <property type="protein sequence ID" value="ODM97054.1"/>
    <property type="molecule type" value="Genomic_DNA"/>
</dbReference>
<dbReference type="AlphaFoldDB" id="A0A1D2MW69"/>
<protein>
    <submittedName>
        <fullName evidence="2">Uncharacterized protein</fullName>
    </submittedName>
</protein>
<dbReference type="Proteomes" id="UP000094527">
    <property type="component" value="Unassembled WGS sequence"/>
</dbReference>
<comment type="caution">
    <text evidence="2">The sequence shown here is derived from an EMBL/GenBank/DDBJ whole genome shotgun (WGS) entry which is preliminary data.</text>
</comment>
<reference evidence="2 3" key="1">
    <citation type="journal article" date="2016" name="Genome Biol. Evol.">
        <title>Gene Family Evolution Reflects Adaptation to Soil Environmental Stressors in the Genome of the Collembolan Orchesella cincta.</title>
        <authorList>
            <person name="Faddeeva-Vakhrusheva A."/>
            <person name="Derks M.F."/>
            <person name="Anvar S.Y."/>
            <person name="Agamennone V."/>
            <person name="Suring W."/>
            <person name="Smit S."/>
            <person name="van Straalen N.M."/>
            <person name="Roelofs D."/>
        </authorList>
    </citation>
    <scope>NUCLEOTIDE SEQUENCE [LARGE SCALE GENOMIC DNA]</scope>
    <source>
        <tissue evidence="2">Mixed pool</tissue>
    </source>
</reference>
<feature type="region of interest" description="Disordered" evidence="1">
    <location>
        <begin position="229"/>
        <end position="311"/>
    </location>
</feature>
<proteinExistence type="predicted"/>
<name>A0A1D2MW69_ORCCI</name>
<evidence type="ECO:0000256" key="1">
    <source>
        <dbReference type="SAM" id="MobiDB-lite"/>
    </source>
</evidence>